<dbReference type="InterPro" id="IPR006671">
    <property type="entry name" value="Cyclin_N"/>
</dbReference>
<keyword evidence="17" id="KW-0378">Hydrolase</keyword>
<feature type="domain" description="Cyclin-like" evidence="15">
    <location>
        <begin position="788"/>
        <end position="869"/>
    </location>
</feature>
<keyword evidence="10" id="KW-0539">Nucleus</keyword>
<evidence type="ECO:0000313" key="17">
    <source>
        <dbReference type="EMBL" id="ROT83669.1"/>
    </source>
</evidence>
<dbReference type="Pfam" id="PF16450">
    <property type="entry name" value="Prot_ATP_ID_OB_C"/>
    <property type="match status" value="1"/>
</dbReference>
<organism evidence="17 18">
    <name type="scientific">Penaeus vannamei</name>
    <name type="common">Whiteleg shrimp</name>
    <name type="synonym">Litopenaeus vannamei</name>
    <dbReference type="NCBI Taxonomy" id="6689"/>
    <lineage>
        <taxon>Eukaryota</taxon>
        <taxon>Metazoa</taxon>
        <taxon>Ecdysozoa</taxon>
        <taxon>Arthropoda</taxon>
        <taxon>Crustacea</taxon>
        <taxon>Multicrustacea</taxon>
        <taxon>Malacostraca</taxon>
        <taxon>Eumalacostraca</taxon>
        <taxon>Eucarida</taxon>
        <taxon>Decapoda</taxon>
        <taxon>Dendrobranchiata</taxon>
        <taxon>Penaeoidea</taxon>
        <taxon>Penaeidae</taxon>
        <taxon>Penaeus</taxon>
    </lineage>
</organism>
<dbReference type="CDD" id="cd19502">
    <property type="entry name" value="RecA-like_PAN_like"/>
    <property type="match status" value="1"/>
</dbReference>
<evidence type="ECO:0000256" key="2">
    <source>
        <dbReference type="ARBA" id="ARBA00004496"/>
    </source>
</evidence>
<evidence type="ECO:0000256" key="11">
    <source>
        <dbReference type="ARBA" id="ARBA00023306"/>
    </source>
</evidence>
<keyword evidence="9 12" id="KW-0195">Cyclin</keyword>
<comment type="similarity">
    <text evidence="12">Belongs to the cyclin family.</text>
</comment>
<dbReference type="GO" id="GO:0000502">
    <property type="term" value="C:proteasome complex"/>
    <property type="evidence" value="ECO:0007669"/>
    <property type="project" value="UniProtKB-KW"/>
</dbReference>
<reference evidence="17 18" key="2">
    <citation type="submission" date="2019-01" db="EMBL/GenBank/DDBJ databases">
        <title>The decoding of complex shrimp genome reveals the adaptation for benthos swimmer, frequently molting mechanism and breeding impact on genome.</title>
        <authorList>
            <person name="Sun Y."/>
            <person name="Gao Y."/>
            <person name="Yu Y."/>
        </authorList>
    </citation>
    <scope>NUCLEOTIDE SEQUENCE [LARGE SCALE GENOMIC DNA]</scope>
    <source>
        <tissue evidence="17">Muscle</tissue>
    </source>
</reference>
<feature type="domain" description="AAA+ ATPase" evidence="14">
    <location>
        <begin position="179"/>
        <end position="318"/>
    </location>
</feature>
<dbReference type="SMART" id="SM00385">
    <property type="entry name" value="CYCLIN"/>
    <property type="match status" value="2"/>
</dbReference>
<keyword evidence="4" id="KW-0963">Cytoplasm</keyword>
<keyword evidence="8" id="KW-0647">Proteasome</keyword>
<keyword evidence="7" id="KW-0067">ATP-binding</keyword>
<feature type="domain" description="Cyclin-like" evidence="15">
    <location>
        <begin position="691"/>
        <end position="775"/>
    </location>
</feature>
<name>A0A3R7NCQ6_PENVA</name>
<dbReference type="GO" id="GO:0005634">
    <property type="term" value="C:nucleus"/>
    <property type="evidence" value="ECO:0007669"/>
    <property type="project" value="UniProtKB-SubCell"/>
</dbReference>
<evidence type="ECO:0000256" key="10">
    <source>
        <dbReference type="ARBA" id="ARBA00023242"/>
    </source>
</evidence>
<dbReference type="PANTHER" id="PTHR23073">
    <property type="entry name" value="26S PROTEASOME REGULATORY SUBUNIT"/>
    <property type="match status" value="1"/>
</dbReference>
<evidence type="ECO:0000313" key="18">
    <source>
        <dbReference type="Proteomes" id="UP000283509"/>
    </source>
</evidence>
<feature type="domain" description="Cyclin C-terminal" evidence="16">
    <location>
        <begin position="784"/>
        <end position="900"/>
    </location>
</feature>
<dbReference type="InterPro" id="IPR013763">
    <property type="entry name" value="Cyclin-like_dom"/>
</dbReference>
<evidence type="ECO:0000256" key="5">
    <source>
        <dbReference type="ARBA" id="ARBA00022618"/>
    </source>
</evidence>
<feature type="region of interest" description="Disordered" evidence="13">
    <location>
        <begin position="45"/>
        <end position="65"/>
    </location>
</feature>
<dbReference type="GO" id="GO:0005737">
    <property type="term" value="C:cytoplasm"/>
    <property type="evidence" value="ECO:0007669"/>
    <property type="project" value="UniProtKB-SubCell"/>
</dbReference>
<dbReference type="SUPFAM" id="SSF47954">
    <property type="entry name" value="Cyclin-like"/>
    <property type="match status" value="2"/>
</dbReference>
<dbReference type="InterPro" id="IPR003593">
    <property type="entry name" value="AAA+_ATPase"/>
</dbReference>
<accession>A0A3R7NCQ6</accession>
<dbReference type="Gene3D" id="1.10.472.10">
    <property type="entry name" value="Cyclin-like"/>
    <property type="match status" value="2"/>
</dbReference>
<dbReference type="InterPro" id="IPR012340">
    <property type="entry name" value="NA-bd_OB-fold"/>
</dbReference>
<keyword evidence="18" id="KW-1185">Reference proteome</keyword>
<keyword evidence="17" id="KW-0645">Protease</keyword>
<keyword evidence="6" id="KW-0547">Nucleotide-binding</keyword>
<evidence type="ECO:0000259" key="16">
    <source>
        <dbReference type="SMART" id="SM01332"/>
    </source>
</evidence>
<keyword evidence="5" id="KW-0132">Cell division</keyword>
<dbReference type="InterPro" id="IPR004367">
    <property type="entry name" value="Cyclin_C-dom"/>
</dbReference>
<dbReference type="FunFam" id="1.10.472.10:FF:000001">
    <property type="entry name" value="G2/mitotic-specific cyclin"/>
    <property type="match status" value="1"/>
</dbReference>
<dbReference type="Pfam" id="PF00004">
    <property type="entry name" value="AAA"/>
    <property type="match status" value="1"/>
</dbReference>
<dbReference type="FunFam" id="2.40.50.140:FF:000067">
    <property type="entry name" value="26S protease regulatory subunit 4"/>
    <property type="match status" value="1"/>
</dbReference>
<dbReference type="GO" id="GO:0006508">
    <property type="term" value="P:proteolysis"/>
    <property type="evidence" value="ECO:0007669"/>
    <property type="project" value="UniProtKB-KW"/>
</dbReference>
<comment type="similarity">
    <text evidence="3">Belongs to the AAA ATPase family.</text>
</comment>
<dbReference type="GO" id="GO:0008233">
    <property type="term" value="F:peptidase activity"/>
    <property type="evidence" value="ECO:0007669"/>
    <property type="project" value="UniProtKB-KW"/>
</dbReference>
<dbReference type="Proteomes" id="UP000283509">
    <property type="component" value="Unassembled WGS sequence"/>
</dbReference>
<evidence type="ECO:0000256" key="3">
    <source>
        <dbReference type="ARBA" id="ARBA00006914"/>
    </source>
</evidence>
<dbReference type="Pfam" id="PF17862">
    <property type="entry name" value="AAA_lid_3"/>
    <property type="match status" value="1"/>
</dbReference>
<evidence type="ECO:0000259" key="15">
    <source>
        <dbReference type="SMART" id="SM00385"/>
    </source>
</evidence>
<dbReference type="OrthoDB" id="10255768at2759"/>
<dbReference type="GO" id="GO:0051301">
    <property type="term" value="P:cell division"/>
    <property type="evidence" value="ECO:0007669"/>
    <property type="project" value="UniProtKB-KW"/>
</dbReference>
<dbReference type="SMART" id="SM00382">
    <property type="entry name" value="AAA"/>
    <property type="match status" value="1"/>
</dbReference>
<dbReference type="FunFam" id="3.40.50.300:FF:000039">
    <property type="entry name" value="26S proteasome regulatory subunit 4"/>
    <property type="match status" value="1"/>
</dbReference>
<dbReference type="CDD" id="cd20508">
    <property type="entry name" value="CYCLIN_CCNB3_rpt1"/>
    <property type="match status" value="1"/>
</dbReference>
<feature type="region of interest" description="Disordered" evidence="13">
    <location>
        <begin position="521"/>
        <end position="567"/>
    </location>
</feature>
<dbReference type="GO" id="GO:0005524">
    <property type="term" value="F:ATP binding"/>
    <property type="evidence" value="ECO:0007669"/>
    <property type="project" value="UniProtKB-KW"/>
</dbReference>
<comment type="caution">
    <text evidence="17">The sequence shown here is derived from an EMBL/GenBank/DDBJ whole genome shotgun (WGS) entry which is preliminary data.</text>
</comment>
<reference evidence="17 18" key="1">
    <citation type="submission" date="2018-04" db="EMBL/GenBank/DDBJ databases">
        <authorList>
            <person name="Zhang X."/>
            <person name="Yuan J."/>
            <person name="Li F."/>
            <person name="Xiang J."/>
        </authorList>
    </citation>
    <scope>NUCLEOTIDE SEQUENCE [LARGE SCALE GENOMIC DNA]</scope>
    <source>
        <tissue evidence="17">Muscle</tissue>
    </source>
</reference>
<dbReference type="InterPro" id="IPR003959">
    <property type="entry name" value="ATPase_AAA_core"/>
</dbReference>
<evidence type="ECO:0000256" key="9">
    <source>
        <dbReference type="ARBA" id="ARBA00023127"/>
    </source>
</evidence>
<feature type="compositionally biased region" description="Basic and acidic residues" evidence="13">
    <location>
        <begin position="47"/>
        <end position="64"/>
    </location>
</feature>
<evidence type="ECO:0000256" key="7">
    <source>
        <dbReference type="ARBA" id="ARBA00022840"/>
    </source>
</evidence>
<feature type="region of interest" description="Disordered" evidence="13">
    <location>
        <begin position="375"/>
        <end position="396"/>
    </location>
</feature>
<dbReference type="Gene3D" id="3.40.50.300">
    <property type="entry name" value="P-loop containing nucleotide triphosphate hydrolases"/>
    <property type="match status" value="1"/>
</dbReference>
<evidence type="ECO:0000256" key="13">
    <source>
        <dbReference type="SAM" id="MobiDB-lite"/>
    </source>
</evidence>
<evidence type="ECO:0000259" key="14">
    <source>
        <dbReference type="SMART" id="SM00382"/>
    </source>
</evidence>
<sequence length="905" mass="101277">MKGPDAANKLPLVTPHTRCRLKMLKLERIKDYLLMEEEFIRNQETLRPQEEKQEEERSKVDDLRGTPMSVGTLEEIIDDNHAIVSTSVGSEHYVSILSFVDKDQLEPGCSVLLNHKVHAVVGVLSDDTDPMVTVMKLEKAPQETYADIGGLDTQIQEIKESVELPLTHPEYYEEMGIKPPKGVILYGQPGTGKTLLAKAVANQTSATFLRVVGSELIQKYLGDGPKLVRELFRVAEEHAPSIVFIDEIDAVGTKRYDSNSGGEREIQRTMLELLNQLDGFDSRGDVKVIMATNRIETLDPALIRPGRIDRKIEFPLPDEKTKRRIFQIHTSRMTLAGDVNLDELIMAKDDLSGADIKAICTEAGLMALRERRMKSPQRSAALPSGATAVAPSRRSSGVDRRCLRPVALSSPFMRTCLGHLQSQDSAPAMTGCRMTTRINTRGQVGKVLTNKAGGLKVQNENLARPPLPGKAGASSFLRDTTNKVLGLKRKADGAPEEEKATKKRSAFGDITNAIEKKINDGKKVTAQKGRLMRSASTKSLVKPSKPAAAKDKVPAKTAKPEVSAPEVKKTQAKEISFCDTLPSSQDTVFSSQESKTDLDDSSAYVTASEGSPVKDVVEKAPVAELKQEPVSKLPEGVEDYDKEMENDPFAVSLYAQEIFEYYKARENNFVIDKYIDRQPDVSRSMRAILIDWMVEVQESFELNHETLYLAVKIIDLYLAKTVIKRDVLQLVGSTAMFIACKFDERTPPYVDDFLYICDDAYKRKELIEMEIKILKVIGFDLGIPLSYRFLRRYARCAKVSMEDLTLTRYILEMSLMDYELLDASDSALAAAALLLTRIIRGNGTWTPTLQYYSGYNMEDIYHLVHHLHQMISQPPKEHLKTIRNKYSHKVFFEVAKVPIPETLNI</sequence>
<dbReference type="Pfam" id="PF02984">
    <property type="entry name" value="Cyclin_C"/>
    <property type="match status" value="1"/>
</dbReference>
<dbReference type="AlphaFoldDB" id="A0A3R7NCQ6"/>
<protein>
    <submittedName>
        <fullName evidence="17">26S protease regulatory subunit 4</fullName>
    </submittedName>
</protein>
<evidence type="ECO:0000256" key="4">
    <source>
        <dbReference type="ARBA" id="ARBA00022490"/>
    </source>
</evidence>
<dbReference type="InterPro" id="IPR027417">
    <property type="entry name" value="P-loop_NTPase"/>
</dbReference>
<gene>
    <name evidence="17" type="ORF">C7M84_023157</name>
</gene>
<dbReference type="InterPro" id="IPR050221">
    <property type="entry name" value="26S_Proteasome_ATPase"/>
</dbReference>
<dbReference type="Gene3D" id="1.10.8.60">
    <property type="match status" value="1"/>
</dbReference>
<proteinExistence type="inferred from homology"/>
<evidence type="ECO:0000256" key="12">
    <source>
        <dbReference type="RuleBase" id="RU000383"/>
    </source>
</evidence>
<dbReference type="SMART" id="SM01332">
    <property type="entry name" value="Cyclin_C"/>
    <property type="match status" value="1"/>
</dbReference>
<dbReference type="EMBL" id="QCYY01000653">
    <property type="protein sequence ID" value="ROT83669.1"/>
    <property type="molecule type" value="Genomic_DNA"/>
</dbReference>
<dbReference type="InterPro" id="IPR041569">
    <property type="entry name" value="AAA_lid_3"/>
</dbReference>
<evidence type="ECO:0000256" key="1">
    <source>
        <dbReference type="ARBA" id="ARBA00004123"/>
    </source>
</evidence>
<evidence type="ECO:0000256" key="6">
    <source>
        <dbReference type="ARBA" id="ARBA00022741"/>
    </source>
</evidence>
<dbReference type="Gene3D" id="2.40.50.140">
    <property type="entry name" value="Nucleic acid-binding proteins"/>
    <property type="match status" value="1"/>
</dbReference>
<dbReference type="Pfam" id="PF00134">
    <property type="entry name" value="Cyclin_N"/>
    <property type="match status" value="1"/>
</dbReference>
<evidence type="ECO:0000256" key="8">
    <source>
        <dbReference type="ARBA" id="ARBA00022942"/>
    </source>
</evidence>
<dbReference type="InterPro" id="IPR036915">
    <property type="entry name" value="Cyclin-like_sf"/>
</dbReference>
<dbReference type="InterPro" id="IPR032501">
    <property type="entry name" value="Prot_ATP_ID_OB_2nd"/>
</dbReference>
<dbReference type="STRING" id="6689.A0A3R7NCQ6"/>
<dbReference type="PROSITE" id="PS00674">
    <property type="entry name" value="AAA"/>
    <property type="match status" value="1"/>
</dbReference>
<dbReference type="InterPro" id="IPR003960">
    <property type="entry name" value="ATPase_AAA_CS"/>
</dbReference>
<keyword evidence="11" id="KW-0131">Cell cycle</keyword>
<dbReference type="GO" id="GO:0016887">
    <property type="term" value="F:ATP hydrolysis activity"/>
    <property type="evidence" value="ECO:0007669"/>
    <property type="project" value="InterPro"/>
</dbReference>
<dbReference type="SUPFAM" id="SSF52540">
    <property type="entry name" value="P-loop containing nucleoside triphosphate hydrolases"/>
    <property type="match status" value="1"/>
</dbReference>
<comment type="subcellular location">
    <subcellularLocation>
        <location evidence="2">Cytoplasm</location>
    </subcellularLocation>
    <subcellularLocation>
        <location evidence="1">Nucleus</location>
    </subcellularLocation>
</comment>